<feature type="transmembrane region" description="Helical" evidence="1">
    <location>
        <begin position="388"/>
        <end position="410"/>
    </location>
</feature>
<dbReference type="Gene3D" id="3.30.70.1430">
    <property type="entry name" value="Multidrug efflux transporter AcrB pore domain"/>
    <property type="match status" value="1"/>
</dbReference>
<feature type="non-terminal residue" evidence="2">
    <location>
        <position position="524"/>
    </location>
</feature>
<organism evidence="2 3">
    <name type="scientific">Eiseniibacteriota bacterium</name>
    <dbReference type="NCBI Taxonomy" id="2212470"/>
    <lineage>
        <taxon>Bacteria</taxon>
        <taxon>Candidatus Eiseniibacteriota</taxon>
    </lineage>
</organism>
<protein>
    <submittedName>
        <fullName evidence="2">Efflux RND transporter permease subunit</fullName>
    </submittedName>
</protein>
<dbReference type="Gene3D" id="3.30.70.1320">
    <property type="entry name" value="Multidrug efflux transporter AcrB pore domain like"/>
    <property type="match status" value="1"/>
</dbReference>
<evidence type="ECO:0000256" key="1">
    <source>
        <dbReference type="SAM" id="Phobius"/>
    </source>
</evidence>
<dbReference type="GO" id="GO:0042910">
    <property type="term" value="F:xenobiotic transmembrane transporter activity"/>
    <property type="evidence" value="ECO:0007669"/>
    <property type="project" value="TreeGrafter"/>
</dbReference>
<dbReference type="EMBL" id="JAGQHR010000308">
    <property type="protein sequence ID" value="MCA9728140.1"/>
    <property type="molecule type" value="Genomic_DNA"/>
</dbReference>
<evidence type="ECO:0000313" key="3">
    <source>
        <dbReference type="Proteomes" id="UP000697710"/>
    </source>
</evidence>
<proteinExistence type="predicted"/>
<dbReference type="InterPro" id="IPR027463">
    <property type="entry name" value="AcrB_DN_DC_subdom"/>
</dbReference>
<dbReference type="Gene3D" id="3.30.2090.10">
    <property type="entry name" value="Multidrug efflux transporter AcrB TolC docking domain, DN and DC subdomains"/>
    <property type="match status" value="1"/>
</dbReference>
<dbReference type="GO" id="GO:0005886">
    <property type="term" value="C:plasma membrane"/>
    <property type="evidence" value="ECO:0007669"/>
    <property type="project" value="TreeGrafter"/>
</dbReference>
<keyword evidence="1" id="KW-1133">Transmembrane helix</keyword>
<dbReference type="PRINTS" id="PR00702">
    <property type="entry name" value="ACRIFLAVINRP"/>
</dbReference>
<gene>
    <name evidence="2" type="ORF">KC729_10685</name>
</gene>
<dbReference type="SUPFAM" id="SSF82866">
    <property type="entry name" value="Multidrug efflux transporter AcrB transmembrane domain"/>
    <property type="match status" value="1"/>
</dbReference>
<reference evidence="2" key="1">
    <citation type="submission" date="2020-04" db="EMBL/GenBank/DDBJ databases">
        <authorList>
            <person name="Zhang T."/>
        </authorList>
    </citation>
    <scope>NUCLEOTIDE SEQUENCE</scope>
    <source>
        <strain evidence="2">HKST-UBA01</strain>
    </source>
</reference>
<feature type="transmembrane region" description="Helical" evidence="1">
    <location>
        <begin position="359"/>
        <end position="376"/>
    </location>
</feature>
<dbReference type="Gene3D" id="1.20.1640.10">
    <property type="entry name" value="Multidrug efflux transporter AcrB transmembrane domain"/>
    <property type="match status" value="2"/>
</dbReference>
<dbReference type="InterPro" id="IPR001036">
    <property type="entry name" value="Acrflvin-R"/>
</dbReference>
<dbReference type="SUPFAM" id="SSF82714">
    <property type="entry name" value="Multidrug efflux transporter AcrB TolC docking domain, DN and DC subdomains"/>
    <property type="match status" value="1"/>
</dbReference>
<keyword evidence="1" id="KW-0472">Membrane</keyword>
<dbReference type="PANTHER" id="PTHR32063:SF18">
    <property type="entry name" value="CATION EFFLUX SYSTEM PROTEIN"/>
    <property type="match status" value="1"/>
</dbReference>
<evidence type="ECO:0000313" key="2">
    <source>
        <dbReference type="EMBL" id="MCA9728140.1"/>
    </source>
</evidence>
<dbReference type="Pfam" id="PF00873">
    <property type="entry name" value="ACR_tran"/>
    <property type="match status" value="1"/>
</dbReference>
<feature type="transmembrane region" description="Helical" evidence="1">
    <location>
        <begin position="334"/>
        <end position="353"/>
    </location>
</feature>
<reference evidence="2" key="2">
    <citation type="journal article" date="2021" name="Microbiome">
        <title>Successional dynamics and alternative stable states in a saline activated sludge microbial community over 9 years.</title>
        <authorList>
            <person name="Wang Y."/>
            <person name="Ye J."/>
            <person name="Ju F."/>
            <person name="Liu L."/>
            <person name="Boyd J.A."/>
            <person name="Deng Y."/>
            <person name="Parks D.H."/>
            <person name="Jiang X."/>
            <person name="Yin X."/>
            <person name="Woodcroft B.J."/>
            <person name="Tyson G.W."/>
            <person name="Hugenholtz P."/>
            <person name="Polz M.F."/>
            <person name="Zhang T."/>
        </authorList>
    </citation>
    <scope>NUCLEOTIDE SEQUENCE</scope>
    <source>
        <strain evidence="2">HKST-UBA01</strain>
    </source>
</reference>
<sequence>MNLTAAAIRNDRVTWLALAVVILSGYSAYRALPRAEDPGFTVRTALVRTYFPGASPERVELLVTDKLEKRIQEMPEVDFLSSESRTGVSYVFVNVRAQYSEMRPIWDRLRRKTEAAQGDLPEGTRGPYVDDEFGEVFPIMVTITGDGFDYAELDDVADEIREELLRQSQVAKVVIYGNQEERVFVEYNNARLAEVGLSPGQLKSILESRNIIIPGGSIITGGEEIVLEPSGNFESLDDLGHTIIQLPGRSDVVYLADLARIHRGYVDPPRSAMHRHGEPCLGLSVSMREGGNVILLGEEVKAVIDRAREDYPIGLDFETPIFQPQFVDSQVKGFVVNLLEAVGIVLLVMLLSLGPRTGLVVATLIPTTMFATLALMKSFGIGLDQISIAALIIALGMLVDNAIVMSESIMVQIAAGTDRFKAAVDSANELRIPLLTSSLTTSAAFLPIFLAESETGEYTASLFKVVTMALLCSWVLALTMTPLLCVLFIRVKPGSEENFDTRFYQVYRRGLGLALHHRGIALAG</sequence>
<feature type="transmembrane region" description="Helical" evidence="1">
    <location>
        <begin position="462"/>
        <end position="489"/>
    </location>
</feature>
<dbReference type="PANTHER" id="PTHR32063">
    <property type="match status" value="1"/>
</dbReference>
<dbReference type="AlphaFoldDB" id="A0A956RPS8"/>
<feature type="transmembrane region" description="Helical" evidence="1">
    <location>
        <begin position="12"/>
        <end position="29"/>
    </location>
</feature>
<dbReference type="SUPFAM" id="SSF82693">
    <property type="entry name" value="Multidrug efflux transporter AcrB pore domain, PN1, PN2, PC1 and PC2 subdomains"/>
    <property type="match status" value="2"/>
</dbReference>
<accession>A0A956RPS8</accession>
<keyword evidence="1" id="KW-0812">Transmembrane</keyword>
<dbReference type="Proteomes" id="UP000697710">
    <property type="component" value="Unassembled WGS sequence"/>
</dbReference>
<comment type="caution">
    <text evidence="2">The sequence shown here is derived from an EMBL/GenBank/DDBJ whole genome shotgun (WGS) entry which is preliminary data.</text>
</comment>
<name>A0A956RPS8_UNCEI</name>
<feature type="transmembrane region" description="Helical" evidence="1">
    <location>
        <begin position="430"/>
        <end position="450"/>
    </location>
</feature>